<feature type="chain" id="PRO_5045188053" evidence="5">
    <location>
        <begin position="27"/>
        <end position="450"/>
    </location>
</feature>
<dbReference type="Gene3D" id="3.40.190.10">
    <property type="entry name" value="Periplasmic binding protein-like II"/>
    <property type="match status" value="1"/>
</dbReference>
<evidence type="ECO:0000313" key="6">
    <source>
        <dbReference type="EMBL" id="SDU07714.1"/>
    </source>
</evidence>
<comment type="similarity">
    <text evidence="2">Belongs to the bacterial solute-binding protein 1 family.</text>
</comment>
<accession>A0ABY0VC90</accession>
<dbReference type="RefSeq" id="WP_070725461.1">
    <property type="nucleotide sequence ID" value="NZ_LT629792.1"/>
</dbReference>
<dbReference type="InterPro" id="IPR050490">
    <property type="entry name" value="Bact_solute-bd_prot1"/>
</dbReference>
<feature type="signal peptide" evidence="5">
    <location>
        <begin position="1"/>
        <end position="26"/>
    </location>
</feature>
<keyword evidence="4 5" id="KW-0732">Signal</keyword>
<sequence length="450" mass="49234">MKHHTKRTLLCAGTCLALTATLGACGAGGSQSASDGKSTLNLAFFDGGNGPEPYQEVVAAYKELFPDVEVNLVTSTEIEDEIMPGMKAGRYPDLVQRGLNAKAGLVETMLGDNAIADVTDVLSMQIPGEEVTVGEKLIDGIIGPYTNPNGDDRTFLLPTFYSPAGLVYNKTLLEENGWEVPQTWDEMFELGKKSKEKGISVFTYATSGYFDSLVGALLADAGGEQLFQDVMFYKKDVWKSDEARKVLDTIGKIVSPDYLHPDTLGYANVQDSKKNQQTVLNGDAVFMPNGTWIRNEMKDAPKTENFKWALSPAPGFTPDERYLTVLMDALWTPTQAKNPEEAKRFMAFMYSDKAAEIFAKIGQAQPIKGITDKLEPELAELYGAFDQEGVKIIPGTSFSQNASVEGVSIKDDLYSTIDSIASGKKTVDEWQKKLNDDSNALNEAMPKDQK</sequence>
<dbReference type="PANTHER" id="PTHR43649:SF31">
    <property type="entry name" value="SN-GLYCEROL-3-PHOSPHATE-BINDING PERIPLASMIC PROTEIN UGPB"/>
    <property type="match status" value="1"/>
</dbReference>
<protein>
    <submittedName>
        <fullName evidence="6">Carbohydrate ABC transporter substrate-binding protein, CUT1 family</fullName>
    </submittedName>
</protein>
<dbReference type="InterPro" id="IPR022387">
    <property type="entry name" value="Bind_CPR0540"/>
</dbReference>
<keyword evidence="3" id="KW-0813">Transport</keyword>
<dbReference type="InterPro" id="IPR006059">
    <property type="entry name" value="SBP"/>
</dbReference>
<dbReference type="EMBL" id="LT629792">
    <property type="protein sequence ID" value="SDU07714.1"/>
    <property type="molecule type" value="Genomic_DNA"/>
</dbReference>
<dbReference type="NCBIfam" id="TIGR03850">
    <property type="entry name" value="bind_CPR_0540"/>
    <property type="match status" value="1"/>
</dbReference>
<comment type="subcellular location">
    <subcellularLocation>
        <location evidence="1">Cell envelope</location>
    </subcellularLocation>
</comment>
<organism evidence="6 7">
    <name type="scientific">Schaalia radingae</name>
    <dbReference type="NCBI Taxonomy" id="131110"/>
    <lineage>
        <taxon>Bacteria</taxon>
        <taxon>Bacillati</taxon>
        <taxon>Actinomycetota</taxon>
        <taxon>Actinomycetes</taxon>
        <taxon>Actinomycetales</taxon>
        <taxon>Actinomycetaceae</taxon>
        <taxon>Schaalia</taxon>
    </lineage>
</organism>
<evidence type="ECO:0000256" key="4">
    <source>
        <dbReference type="ARBA" id="ARBA00022729"/>
    </source>
</evidence>
<evidence type="ECO:0000256" key="2">
    <source>
        <dbReference type="ARBA" id="ARBA00008520"/>
    </source>
</evidence>
<dbReference type="Pfam" id="PF13416">
    <property type="entry name" value="SBP_bac_8"/>
    <property type="match status" value="1"/>
</dbReference>
<evidence type="ECO:0000256" key="3">
    <source>
        <dbReference type="ARBA" id="ARBA00022448"/>
    </source>
</evidence>
<dbReference type="PANTHER" id="PTHR43649">
    <property type="entry name" value="ARABINOSE-BINDING PROTEIN-RELATED"/>
    <property type="match status" value="1"/>
</dbReference>
<reference evidence="6 7" key="1">
    <citation type="submission" date="2016-10" db="EMBL/GenBank/DDBJ databases">
        <authorList>
            <person name="Varghese N."/>
            <person name="Submissions S."/>
        </authorList>
    </citation>
    <scope>NUCLEOTIDE SEQUENCE [LARGE SCALE GENOMIC DNA]</scope>
    <source>
        <strain evidence="6 7">DSM 9169</strain>
    </source>
</reference>
<keyword evidence="7" id="KW-1185">Reference proteome</keyword>
<dbReference type="PROSITE" id="PS51257">
    <property type="entry name" value="PROKAR_LIPOPROTEIN"/>
    <property type="match status" value="1"/>
</dbReference>
<evidence type="ECO:0000256" key="1">
    <source>
        <dbReference type="ARBA" id="ARBA00004196"/>
    </source>
</evidence>
<dbReference type="SUPFAM" id="SSF53850">
    <property type="entry name" value="Periplasmic binding protein-like II"/>
    <property type="match status" value="1"/>
</dbReference>
<name>A0ABY0VC90_9ACTO</name>
<dbReference type="Proteomes" id="UP000198976">
    <property type="component" value="Chromosome I"/>
</dbReference>
<evidence type="ECO:0000256" key="5">
    <source>
        <dbReference type="SAM" id="SignalP"/>
    </source>
</evidence>
<proteinExistence type="inferred from homology"/>
<gene>
    <name evidence="6" type="ORF">SAMN04489714_2021</name>
</gene>
<evidence type="ECO:0000313" key="7">
    <source>
        <dbReference type="Proteomes" id="UP000198976"/>
    </source>
</evidence>